<feature type="non-terminal residue" evidence="1">
    <location>
        <position position="1"/>
    </location>
</feature>
<organism evidence="1 2">
    <name type="scientific">Striga asiatica</name>
    <name type="common">Asiatic witchweed</name>
    <name type="synonym">Buchnera asiatica</name>
    <dbReference type="NCBI Taxonomy" id="4170"/>
    <lineage>
        <taxon>Eukaryota</taxon>
        <taxon>Viridiplantae</taxon>
        <taxon>Streptophyta</taxon>
        <taxon>Embryophyta</taxon>
        <taxon>Tracheophyta</taxon>
        <taxon>Spermatophyta</taxon>
        <taxon>Magnoliopsida</taxon>
        <taxon>eudicotyledons</taxon>
        <taxon>Gunneridae</taxon>
        <taxon>Pentapetalae</taxon>
        <taxon>asterids</taxon>
        <taxon>lamiids</taxon>
        <taxon>Lamiales</taxon>
        <taxon>Orobanchaceae</taxon>
        <taxon>Buchnereae</taxon>
        <taxon>Striga</taxon>
    </lineage>
</organism>
<name>A0A5A7PB30_STRAF</name>
<feature type="non-terminal residue" evidence="1">
    <location>
        <position position="132"/>
    </location>
</feature>
<accession>A0A5A7PB30</accession>
<protein>
    <submittedName>
        <fullName evidence="1">Glutamate dehydrogenase 2</fullName>
    </submittedName>
</protein>
<dbReference type="AlphaFoldDB" id="A0A5A7PB30"/>
<keyword evidence="2" id="KW-1185">Reference proteome</keyword>
<proteinExistence type="predicted"/>
<sequence length="132" mass="15914">YFKKANFFTARKKKKQQPWDVELLDHCLRRLSTRFQVQLKKWRQNKHLGTTMRVKPAHNNTSRTEITWVKDLLDSSDRHWNIGVVERCFSKHESEEILKLRRSDPIAEDKLIWDDRNKGQFSVLYVYNKLVG</sequence>
<gene>
    <name evidence="1" type="ORF">STAS_05702</name>
</gene>
<evidence type="ECO:0000313" key="2">
    <source>
        <dbReference type="Proteomes" id="UP000325081"/>
    </source>
</evidence>
<reference evidence="2" key="1">
    <citation type="journal article" date="2019" name="Curr. Biol.">
        <title>Genome Sequence of Striga asiatica Provides Insight into the Evolution of Plant Parasitism.</title>
        <authorList>
            <person name="Yoshida S."/>
            <person name="Kim S."/>
            <person name="Wafula E.K."/>
            <person name="Tanskanen J."/>
            <person name="Kim Y.M."/>
            <person name="Honaas L."/>
            <person name="Yang Z."/>
            <person name="Spallek T."/>
            <person name="Conn C.E."/>
            <person name="Ichihashi Y."/>
            <person name="Cheong K."/>
            <person name="Cui S."/>
            <person name="Der J.P."/>
            <person name="Gundlach H."/>
            <person name="Jiao Y."/>
            <person name="Hori C."/>
            <person name="Ishida J.K."/>
            <person name="Kasahara H."/>
            <person name="Kiba T."/>
            <person name="Kim M.S."/>
            <person name="Koo N."/>
            <person name="Laohavisit A."/>
            <person name="Lee Y.H."/>
            <person name="Lumba S."/>
            <person name="McCourt P."/>
            <person name="Mortimer J.C."/>
            <person name="Mutuku J.M."/>
            <person name="Nomura T."/>
            <person name="Sasaki-Sekimoto Y."/>
            <person name="Seto Y."/>
            <person name="Wang Y."/>
            <person name="Wakatake T."/>
            <person name="Sakakibara H."/>
            <person name="Demura T."/>
            <person name="Yamaguchi S."/>
            <person name="Yoneyama K."/>
            <person name="Manabe R.I."/>
            <person name="Nelson D.C."/>
            <person name="Schulman A.H."/>
            <person name="Timko M.P."/>
            <person name="dePamphilis C.W."/>
            <person name="Choi D."/>
            <person name="Shirasu K."/>
        </authorList>
    </citation>
    <scope>NUCLEOTIDE SEQUENCE [LARGE SCALE GENOMIC DNA]</scope>
    <source>
        <strain evidence="2">cv. UVA1</strain>
    </source>
</reference>
<dbReference type="EMBL" id="BKCP01004283">
    <property type="protein sequence ID" value="GER29804.1"/>
    <property type="molecule type" value="Genomic_DNA"/>
</dbReference>
<evidence type="ECO:0000313" key="1">
    <source>
        <dbReference type="EMBL" id="GER29804.1"/>
    </source>
</evidence>
<comment type="caution">
    <text evidence="1">The sequence shown here is derived from an EMBL/GenBank/DDBJ whole genome shotgun (WGS) entry which is preliminary data.</text>
</comment>
<dbReference type="Proteomes" id="UP000325081">
    <property type="component" value="Unassembled WGS sequence"/>
</dbReference>